<organism evidence="4 5">
    <name type="scientific">Acidithiobacillus caldus (strain ATCC 51756 / DSM 8584 / KU)</name>
    <dbReference type="NCBI Taxonomy" id="637389"/>
    <lineage>
        <taxon>Bacteria</taxon>
        <taxon>Pseudomonadati</taxon>
        <taxon>Pseudomonadota</taxon>
        <taxon>Acidithiobacillia</taxon>
        <taxon>Acidithiobacillales</taxon>
        <taxon>Acidithiobacillaceae</taxon>
        <taxon>Acidithiobacillus</taxon>
    </lineage>
</organism>
<keyword evidence="2" id="KW-0963">Cytoplasm</keyword>
<protein>
    <recommendedName>
        <fullName evidence="2">Universal stress protein</fullName>
    </recommendedName>
</protein>
<gene>
    <name evidence="4" type="ORF">Acaty_c0741</name>
</gene>
<dbReference type="CDD" id="cd23659">
    <property type="entry name" value="USP_At3g01520-like"/>
    <property type="match status" value="1"/>
</dbReference>
<evidence type="ECO:0000313" key="5">
    <source>
        <dbReference type="Proteomes" id="UP000005522"/>
    </source>
</evidence>
<proteinExistence type="inferred from homology"/>
<dbReference type="RefSeq" id="WP_004870948.1">
    <property type="nucleotide sequence ID" value="NZ_CP005986.1"/>
</dbReference>
<comment type="subcellular location">
    <subcellularLocation>
        <location evidence="2">Cytoplasm</location>
    </subcellularLocation>
</comment>
<evidence type="ECO:0000313" key="4">
    <source>
        <dbReference type="EMBL" id="AIA54619.1"/>
    </source>
</evidence>
<dbReference type="PRINTS" id="PR01438">
    <property type="entry name" value="UNVRSLSTRESS"/>
</dbReference>
<evidence type="ECO:0000259" key="3">
    <source>
        <dbReference type="Pfam" id="PF00582"/>
    </source>
</evidence>
<dbReference type="PIRSF" id="PIRSF006276">
    <property type="entry name" value="UspA"/>
    <property type="match status" value="1"/>
</dbReference>
<dbReference type="InterPro" id="IPR006015">
    <property type="entry name" value="Universal_stress_UspA"/>
</dbReference>
<dbReference type="eggNOG" id="COG0589">
    <property type="taxonomic scope" value="Bacteria"/>
</dbReference>
<dbReference type="SUPFAM" id="SSF52402">
    <property type="entry name" value="Adenine nucleotide alpha hydrolases-like"/>
    <property type="match status" value="1"/>
</dbReference>
<dbReference type="PANTHER" id="PTHR46268">
    <property type="entry name" value="STRESS RESPONSE PROTEIN NHAX"/>
    <property type="match status" value="1"/>
</dbReference>
<dbReference type="InterPro" id="IPR006016">
    <property type="entry name" value="UspA"/>
</dbReference>
<comment type="similarity">
    <text evidence="1 2">Belongs to the universal stress protein A family.</text>
</comment>
<dbReference type="GO" id="GO:0005737">
    <property type="term" value="C:cytoplasm"/>
    <property type="evidence" value="ECO:0007669"/>
    <property type="project" value="UniProtKB-SubCell"/>
</dbReference>
<dbReference type="PANTHER" id="PTHR46268:SF6">
    <property type="entry name" value="UNIVERSAL STRESS PROTEIN UP12"/>
    <property type="match status" value="1"/>
</dbReference>
<name>A0A059ZNQ2_ACICK</name>
<feature type="domain" description="UspA" evidence="3">
    <location>
        <begin position="5"/>
        <end position="149"/>
    </location>
</feature>
<sequence>MDAAIRHILAAVDFSPAAEQTLHWASREALLHGARLTIAHVFSPQAMNLQLPEEILPPDLDLMTRLRKLAEVELQKLKSHCDPKLKATETLLIDSSEGIGHALVQEAQRSAVDLIVVASHGQGVLGRLLLGSVATDIVHHAHCAVLVVRPQSKN</sequence>
<dbReference type="GeneID" id="92930738"/>
<dbReference type="AlphaFoldDB" id="A0A059ZNQ2"/>
<evidence type="ECO:0000256" key="1">
    <source>
        <dbReference type="ARBA" id="ARBA00008791"/>
    </source>
</evidence>
<dbReference type="KEGG" id="acz:Acaty_c0741"/>
<accession>A0A059ZNQ2</accession>
<evidence type="ECO:0000256" key="2">
    <source>
        <dbReference type="PIRNR" id="PIRNR006276"/>
    </source>
</evidence>
<reference evidence="4 5" key="1">
    <citation type="journal article" date="2009" name="J. Bacteriol.">
        <title>Draft genome sequence of the extremely acidophilic bacterium Acidithiobacillus caldus ATCC 51756 reveals metabolic versatility in the genus Acidithiobacillus.</title>
        <authorList>
            <person name="Valdes J."/>
            <person name="Quatrini R."/>
            <person name="Hallberg K."/>
            <person name="Dopson M."/>
            <person name="Valenzuela P.D."/>
            <person name="Holmes D.S."/>
        </authorList>
    </citation>
    <scope>NUCLEOTIDE SEQUENCE [LARGE SCALE GENOMIC DNA]</scope>
    <source>
        <strain evidence="5">ATCC 51756 / DSM 8584 / KU</strain>
    </source>
</reference>
<dbReference type="HOGENOM" id="CLU_049301_11_2_6"/>
<dbReference type="Gene3D" id="3.40.50.620">
    <property type="entry name" value="HUPs"/>
    <property type="match status" value="1"/>
</dbReference>
<dbReference type="InterPro" id="IPR014729">
    <property type="entry name" value="Rossmann-like_a/b/a_fold"/>
</dbReference>
<dbReference type="Pfam" id="PF00582">
    <property type="entry name" value="Usp"/>
    <property type="match status" value="1"/>
</dbReference>
<dbReference type="Proteomes" id="UP000005522">
    <property type="component" value="Chromosome"/>
</dbReference>
<dbReference type="EMBL" id="CP005986">
    <property type="protein sequence ID" value="AIA54619.1"/>
    <property type="molecule type" value="Genomic_DNA"/>
</dbReference>